<gene>
    <name evidence="1" type="ORF">BESB_008100</name>
</gene>
<sequence>MSSSASLRCWVIFTHKVFRSGIQSYESRFTETTLPQVPGPGGIVGDVSPSQFPVINLHMDIPNTDILEEQFLEKERDDMDRELNEVEGDYNRGLNGNWRTDPRAAMSRPTLVPADFFQIAAFQVI</sequence>
<dbReference type="VEuPathDB" id="ToxoDB:BESB_008100"/>
<evidence type="ECO:0000313" key="1">
    <source>
        <dbReference type="EMBL" id="PFH38468.1"/>
    </source>
</evidence>
<dbReference type="EMBL" id="NWUJ01000001">
    <property type="protein sequence ID" value="PFH38468.1"/>
    <property type="molecule type" value="Genomic_DNA"/>
</dbReference>
<proteinExistence type="predicted"/>
<dbReference type="AlphaFoldDB" id="A0A2A9MIU8"/>
<organism evidence="1 2">
    <name type="scientific">Besnoitia besnoiti</name>
    <name type="common">Apicomplexan protozoan</name>
    <dbReference type="NCBI Taxonomy" id="94643"/>
    <lineage>
        <taxon>Eukaryota</taxon>
        <taxon>Sar</taxon>
        <taxon>Alveolata</taxon>
        <taxon>Apicomplexa</taxon>
        <taxon>Conoidasida</taxon>
        <taxon>Coccidia</taxon>
        <taxon>Eucoccidiorida</taxon>
        <taxon>Eimeriorina</taxon>
        <taxon>Sarcocystidae</taxon>
        <taxon>Besnoitia</taxon>
    </lineage>
</organism>
<protein>
    <submittedName>
        <fullName evidence="1">Uncharacterized protein</fullName>
    </submittedName>
</protein>
<evidence type="ECO:0000313" key="2">
    <source>
        <dbReference type="Proteomes" id="UP000224006"/>
    </source>
</evidence>
<keyword evidence="2" id="KW-1185">Reference proteome</keyword>
<dbReference type="Proteomes" id="UP000224006">
    <property type="component" value="Chromosome I"/>
</dbReference>
<accession>A0A2A9MIU8</accession>
<name>A0A2A9MIU8_BESBE</name>
<dbReference type="OrthoDB" id="10284020at2759"/>
<dbReference type="GeneID" id="40305872"/>
<dbReference type="KEGG" id="bbes:BESB_008100"/>
<dbReference type="RefSeq" id="XP_029222477.1">
    <property type="nucleotide sequence ID" value="XM_029359564.1"/>
</dbReference>
<comment type="caution">
    <text evidence="1">The sequence shown here is derived from an EMBL/GenBank/DDBJ whole genome shotgun (WGS) entry which is preliminary data.</text>
</comment>
<reference evidence="1 2" key="1">
    <citation type="submission" date="2017-09" db="EMBL/GenBank/DDBJ databases">
        <title>Genome sequencing of Besnoitia besnoiti strain Bb-Ger1.</title>
        <authorList>
            <person name="Schares G."/>
            <person name="Venepally P."/>
            <person name="Lorenzi H.A."/>
        </authorList>
    </citation>
    <scope>NUCLEOTIDE SEQUENCE [LARGE SCALE GENOMIC DNA]</scope>
    <source>
        <strain evidence="1 2">Bb-Ger1</strain>
    </source>
</reference>